<name>A0A182I5D6_ANOAR</name>
<evidence type="ECO:0000256" key="1">
    <source>
        <dbReference type="ARBA" id="ARBA00004370"/>
    </source>
</evidence>
<dbReference type="PROSITE" id="PS50268">
    <property type="entry name" value="CADHERIN_2"/>
    <property type="match status" value="1"/>
</dbReference>
<dbReference type="InterPro" id="IPR015919">
    <property type="entry name" value="Cadherin-like_sf"/>
</dbReference>
<dbReference type="EnsemblMetazoa" id="AARA008788-RA">
    <property type="protein sequence ID" value="AARA008788-PA"/>
    <property type="gene ID" value="AARA008788"/>
</dbReference>
<comment type="subcellular location">
    <subcellularLocation>
        <location evidence="1">Membrane</location>
    </subcellularLocation>
</comment>
<keyword evidence="4" id="KW-0472">Membrane</keyword>
<protein>
    <submittedName>
        <fullName evidence="5">Uncharacterized protein</fullName>
    </submittedName>
</protein>
<dbReference type="GO" id="GO:0007156">
    <property type="term" value="P:homophilic cell adhesion via plasma membrane adhesion molecules"/>
    <property type="evidence" value="ECO:0007669"/>
    <property type="project" value="InterPro"/>
</dbReference>
<evidence type="ECO:0000256" key="3">
    <source>
        <dbReference type="ARBA" id="ARBA00022837"/>
    </source>
</evidence>
<dbReference type="Gene3D" id="2.60.40.60">
    <property type="entry name" value="Cadherins"/>
    <property type="match status" value="1"/>
</dbReference>
<accession>A0A182I5D6</accession>
<sequence length="78" mass="8984">MCDIYGVDCSDKLNQIDQDGDQEENYTTVSINVRDVNDNPPVFEKSSYRLKITEDDDRGLPKRILRVCLFTIQLKATN</sequence>
<reference evidence="5" key="1">
    <citation type="submission" date="2022-08" db="UniProtKB">
        <authorList>
            <consortium name="EnsemblMetazoa"/>
        </authorList>
    </citation>
    <scope>IDENTIFICATION</scope>
    <source>
        <strain evidence="5">Dongola</strain>
    </source>
</reference>
<keyword evidence="3" id="KW-0106">Calcium</keyword>
<dbReference type="GO" id="GO:0005886">
    <property type="term" value="C:plasma membrane"/>
    <property type="evidence" value="ECO:0007669"/>
    <property type="project" value="InterPro"/>
</dbReference>
<dbReference type="Proteomes" id="UP000075840">
    <property type="component" value="Unassembled WGS sequence"/>
</dbReference>
<evidence type="ECO:0000256" key="4">
    <source>
        <dbReference type="ARBA" id="ARBA00023136"/>
    </source>
</evidence>
<keyword evidence="2" id="KW-0677">Repeat</keyword>
<evidence type="ECO:0000256" key="2">
    <source>
        <dbReference type="ARBA" id="ARBA00022737"/>
    </source>
</evidence>
<dbReference type="PRINTS" id="PR00205">
    <property type="entry name" value="CADHERIN"/>
</dbReference>
<dbReference type="EMBL" id="APCN01006498">
    <property type="status" value="NOT_ANNOTATED_CDS"/>
    <property type="molecule type" value="Genomic_DNA"/>
</dbReference>
<dbReference type="GO" id="GO:0005509">
    <property type="term" value="F:calcium ion binding"/>
    <property type="evidence" value="ECO:0007669"/>
    <property type="project" value="UniProtKB-UniRule"/>
</dbReference>
<keyword evidence="6" id="KW-1185">Reference proteome</keyword>
<dbReference type="InterPro" id="IPR002126">
    <property type="entry name" value="Cadherin-like_dom"/>
</dbReference>
<dbReference type="AlphaFoldDB" id="A0A182I5D6"/>
<proteinExistence type="predicted"/>
<dbReference type="SUPFAM" id="SSF49313">
    <property type="entry name" value="Cadherin-like"/>
    <property type="match status" value="1"/>
</dbReference>
<evidence type="ECO:0000313" key="6">
    <source>
        <dbReference type="Proteomes" id="UP000075840"/>
    </source>
</evidence>
<dbReference type="PROSITE" id="PS00232">
    <property type="entry name" value="CADHERIN_1"/>
    <property type="match status" value="1"/>
</dbReference>
<dbReference type="VEuPathDB" id="VectorBase:AARA008788"/>
<organism evidence="5 6">
    <name type="scientific">Anopheles arabiensis</name>
    <name type="common">Mosquito</name>
    <dbReference type="NCBI Taxonomy" id="7173"/>
    <lineage>
        <taxon>Eukaryota</taxon>
        <taxon>Metazoa</taxon>
        <taxon>Ecdysozoa</taxon>
        <taxon>Arthropoda</taxon>
        <taxon>Hexapoda</taxon>
        <taxon>Insecta</taxon>
        <taxon>Pterygota</taxon>
        <taxon>Neoptera</taxon>
        <taxon>Endopterygota</taxon>
        <taxon>Diptera</taxon>
        <taxon>Nematocera</taxon>
        <taxon>Culicoidea</taxon>
        <taxon>Culicidae</taxon>
        <taxon>Anophelinae</taxon>
        <taxon>Anopheles</taxon>
    </lineage>
</organism>
<evidence type="ECO:0000313" key="5">
    <source>
        <dbReference type="EnsemblMetazoa" id="AARA008788-PA"/>
    </source>
</evidence>
<dbReference type="InterPro" id="IPR020894">
    <property type="entry name" value="Cadherin_CS"/>
</dbReference>